<keyword evidence="3 6" id="KW-0812">Transmembrane</keyword>
<feature type="transmembrane region" description="Helical" evidence="6">
    <location>
        <begin position="119"/>
        <end position="144"/>
    </location>
</feature>
<keyword evidence="4 6" id="KW-1133">Transmembrane helix</keyword>
<keyword evidence="2" id="KW-0813">Transport</keyword>
<feature type="transmembrane region" description="Helical" evidence="6">
    <location>
        <begin position="411"/>
        <end position="434"/>
    </location>
</feature>
<evidence type="ECO:0000313" key="8">
    <source>
        <dbReference type="Proteomes" id="UP000654918"/>
    </source>
</evidence>
<dbReference type="InterPro" id="IPR002293">
    <property type="entry name" value="AA/rel_permease1"/>
</dbReference>
<name>A0A8H6JLM9_9PEZI</name>
<organism evidence="7 8">
    <name type="scientific">Colletotrichum plurivorum</name>
    <dbReference type="NCBI Taxonomy" id="2175906"/>
    <lineage>
        <taxon>Eukaryota</taxon>
        <taxon>Fungi</taxon>
        <taxon>Dikarya</taxon>
        <taxon>Ascomycota</taxon>
        <taxon>Pezizomycotina</taxon>
        <taxon>Sordariomycetes</taxon>
        <taxon>Hypocreomycetidae</taxon>
        <taxon>Glomerellales</taxon>
        <taxon>Glomerellaceae</taxon>
        <taxon>Colletotrichum</taxon>
        <taxon>Colletotrichum orchidearum species complex</taxon>
    </lineage>
</organism>
<protein>
    <recommendedName>
        <fullName evidence="9">Choline transport protein</fullName>
    </recommendedName>
</protein>
<dbReference type="Pfam" id="PF13520">
    <property type="entry name" value="AA_permease_2"/>
    <property type="match status" value="1"/>
</dbReference>
<keyword evidence="5 6" id="KW-0472">Membrane</keyword>
<feature type="transmembrane region" description="Helical" evidence="6">
    <location>
        <begin position="334"/>
        <end position="355"/>
    </location>
</feature>
<evidence type="ECO:0008006" key="9">
    <source>
        <dbReference type="Google" id="ProtNLM"/>
    </source>
</evidence>
<evidence type="ECO:0000313" key="7">
    <source>
        <dbReference type="EMBL" id="KAF6815514.1"/>
    </source>
</evidence>
<dbReference type="PIRSF" id="PIRSF006060">
    <property type="entry name" value="AA_transporter"/>
    <property type="match status" value="1"/>
</dbReference>
<feature type="transmembrane region" description="Helical" evidence="6">
    <location>
        <begin position="164"/>
        <end position="186"/>
    </location>
</feature>
<sequence>MDVENGSTLKRLATDEQAAQDARDLASFGHSQALSRKFDVWSMLALAFVVLGTWSVFAQSFASGLISGGPIAILWGLCLVTVCNICIGVSLGELCSSMPTALGQAYWVSRLWPSPSGRFVSYLCAWINTFGWWTLSASTLAFMTEFILGMNLLFDETWSAATTGWFQFLVYLGTTLILTVLNIVSCRRDKILPMFNNVVGITFVGLFFVIILALLISVGVRSGLRFQPASFVFGAWINRTGWSDGVAWFMGLVQAAYGLTAFDAAIHLVEEIPSPRKNIPRVIWLSILCGAVTGFIFMVVCLFSIQDLEQVLEPSTGLPFMDLVKSTVGLEGSAVLLALFIINGLGQGVTVVTTASRLTWGFARDGGLPWSEYFSHIDDTWKAPVRALWLQGMIIGLVGVLYTFSNTVLEAIVGVSTIALTISYAMPILTLLIVGRDKLPPGEVRLGRLGPIVNWVSIVYCVVTTVFFFFPSEPSPAVADMNYAIAVFGVIVVFSVGFWFVKGRQTYLRMGEISERVIYGTATGPQLGIDTTHIKEK</sequence>
<accession>A0A8H6JLM9</accession>
<dbReference type="GO" id="GO:0006865">
    <property type="term" value="P:amino acid transport"/>
    <property type="evidence" value="ECO:0007669"/>
    <property type="project" value="InterPro"/>
</dbReference>
<dbReference type="Gene3D" id="1.20.1740.10">
    <property type="entry name" value="Amino acid/polyamine transporter I"/>
    <property type="match status" value="1"/>
</dbReference>
<evidence type="ECO:0000256" key="4">
    <source>
        <dbReference type="ARBA" id="ARBA00022989"/>
    </source>
</evidence>
<reference evidence="7" key="1">
    <citation type="journal article" date="2020" name="Phytopathology">
        <title>Genome Sequence Resources of Colletotrichum truncatum, C. plurivorum, C. musicola, and C. sojae: Four Species Pathogenic to Soybean (Glycine max).</title>
        <authorList>
            <person name="Rogerio F."/>
            <person name="Boufleur T.R."/>
            <person name="Ciampi-Guillardi M."/>
            <person name="Sukno S.A."/>
            <person name="Thon M.R."/>
            <person name="Massola Junior N.S."/>
            <person name="Baroncelli R."/>
        </authorList>
    </citation>
    <scope>NUCLEOTIDE SEQUENCE</scope>
    <source>
        <strain evidence="7">LFN00145</strain>
    </source>
</reference>
<dbReference type="EMBL" id="WIGO01000354">
    <property type="protein sequence ID" value="KAF6815514.1"/>
    <property type="molecule type" value="Genomic_DNA"/>
</dbReference>
<dbReference type="PANTHER" id="PTHR45649:SF22">
    <property type="entry name" value="TRANSPORTER, PUTATIVE (EUROFUNG)-RELATED"/>
    <property type="match status" value="1"/>
</dbReference>
<evidence type="ECO:0000256" key="1">
    <source>
        <dbReference type="ARBA" id="ARBA00004141"/>
    </source>
</evidence>
<dbReference type="AlphaFoldDB" id="A0A8H6JLM9"/>
<evidence type="ECO:0000256" key="6">
    <source>
        <dbReference type="SAM" id="Phobius"/>
    </source>
</evidence>
<dbReference type="GO" id="GO:0016020">
    <property type="term" value="C:membrane"/>
    <property type="evidence" value="ECO:0007669"/>
    <property type="project" value="UniProtKB-SubCell"/>
</dbReference>
<keyword evidence="8" id="KW-1185">Reference proteome</keyword>
<dbReference type="GO" id="GO:0022857">
    <property type="term" value="F:transmembrane transporter activity"/>
    <property type="evidence" value="ECO:0007669"/>
    <property type="project" value="InterPro"/>
</dbReference>
<dbReference type="Proteomes" id="UP000654918">
    <property type="component" value="Unassembled WGS sequence"/>
</dbReference>
<dbReference type="InterPro" id="IPR004840">
    <property type="entry name" value="Amino_acid_permease_CS"/>
</dbReference>
<dbReference type="PANTHER" id="PTHR45649">
    <property type="entry name" value="AMINO-ACID PERMEASE BAT1"/>
    <property type="match status" value="1"/>
</dbReference>
<comment type="caution">
    <text evidence="7">The sequence shown here is derived from an EMBL/GenBank/DDBJ whole genome shotgun (WGS) entry which is preliminary data.</text>
</comment>
<feature type="transmembrane region" description="Helical" evidence="6">
    <location>
        <begin position="282"/>
        <end position="305"/>
    </location>
</feature>
<feature type="transmembrane region" description="Helical" evidence="6">
    <location>
        <begin position="198"/>
        <end position="220"/>
    </location>
</feature>
<dbReference type="PROSITE" id="PS00218">
    <property type="entry name" value="AMINO_ACID_PERMEASE_1"/>
    <property type="match status" value="1"/>
</dbReference>
<evidence type="ECO:0000256" key="3">
    <source>
        <dbReference type="ARBA" id="ARBA00022692"/>
    </source>
</evidence>
<gene>
    <name evidence="7" type="ORF">CPLU01_14097</name>
</gene>
<feature type="transmembrane region" description="Helical" evidence="6">
    <location>
        <begin position="72"/>
        <end position="92"/>
    </location>
</feature>
<evidence type="ECO:0000256" key="2">
    <source>
        <dbReference type="ARBA" id="ARBA00022448"/>
    </source>
</evidence>
<evidence type="ECO:0000256" key="5">
    <source>
        <dbReference type="ARBA" id="ARBA00023136"/>
    </source>
</evidence>
<feature type="transmembrane region" description="Helical" evidence="6">
    <location>
        <begin position="482"/>
        <end position="501"/>
    </location>
</feature>
<comment type="subcellular location">
    <subcellularLocation>
        <location evidence="1">Membrane</location>
        <topology evidence="1">Multi-pass membrane protein</topology>
    </subcellularLocation>
</comment>
<feature type="transmembrane region" description="Helical" evidence="6">
    <location>
        <begin position="246"/>
        <end position="270"/>
    </location>
</feature>
<feature type="transmembrane region" description="Helical" evidence="6">
    <location>
        <begin position="446"/>
        <end position="470"/>
    </location>
</feature>
<feature type="transmembrane region" description="Helical" evidence="6">
    <location>
        <begin position="387"/>
        <end position="405"/>
    </location>
</feature>
<feature type="transmembrane region" description="Helical" evidence="6">
    <location>
        <begin position="40"/>
        <end position="66"/>
    </location>
</feature>
<proteinExistence type="predicted"/>